<keyword evidence="6" id="KW-0408">Iron</keyword>
<dbReference type="GO" id="GO:0020037">
    <property type="term" value="F:heme binding"/>
    <property type="evidence" value="ECO:0007669"/>
    <property type="project" value="InterPro"/>
</dbReference>
<dbReference type="InterPro" id="IPR050121">
    <property type="entry name" value="Cytochrome_P450_monoxygenase"/>
</dbReference>
<dbReference type="GO" id="GO:0016705">
    <property type="term" value="F:oxidoreductase activity, acting on paired donors, with incorporation or reduction of molecular oxygen"/>
    <property type="evidence" value="ECO:0007669"/>
    <property type="project" value="InterPro"/>
</dbReference>
<dbReference type="PANTHER" id="PTHR24305">
    <property type="entry name" value="CYTOCHROME P450"/>
    <property type="match status" value="1"/>
</dbReference>
<dbReference type="GO" id="GO:0043386">
    <property type="term" value="P:mycotoxin biosynthetic process"/>
    <property type="evidence" value="ECO:0007669"/>
    <property type="project" value="UniProtKB-ARBA"/>
</dbReference>
<name>A0A1Q5UGL3_9EURO</name>
<keyword evidence="4" id="KW-0479">Metal-binding</keyword>
<evidence type="ECO:0000256" key="2">
    <source>
        <dbReference type="ARBA" id="ARBA00010617"/>
    </source>
</evidence>
<dbReference type="STRING" id="1316194.A0A1Q5UGL3"/>
<evidence type="ECO:0000313" key="8">
    <source>
        <dbReference type="EMBL" id="OKP11612.1"/>
    </source>
</evidence>
<dbReference type="GO" id="GO:0005506">
    <property type="term" value="F:iron ion binding"/>
    <property type="evidence" value="ECO:0007669"/>
    <property type="project" value="InterPro"/>
</dbReference>
<dbReference type="Pfam" id="PF00067">
    <property type="entry name" value="p450"/>
    <property type="match status" value="1"/>
</dbReference>
<dbReference type="SUPFAM" id="SSF48264">
    <property type="entry name" value="Cytochrome P450"/>
    <property type="match status" value="1"/>
</dbReference>
<dbReference type="Proteomes" id="UP000186955">
    <property type="component" value="Unassembled WGS sequence"/>
</dbReference>
<keyword evidence="5" id="KW-0560">Oxidoreductase</keyword>
<dbReference type="Gene3D" id="1.10.630.10">
    <property type="entry name" value="Cytochrome P450"/>
    <property type="match status" value="1"/>
</dbReference>
<dbReference type="InterPro" id="IPR036396">
    <property type="entry name" value="Cyt_P450_sf"/>
</dbReference>
<keyword evidence="9" id="KW-1185">Reference proteome</keyword>
<proteinExistence type="inferred from homology"/>
<dbReference type="InterPro" id="IPR001128">
    <property type="entry name" value="Cyt_P450"/>
</dbReference>
<evidence type="ECO:0000256" key="1">
    <source>
        <dbReference type="ARBA" id="ARBA00001971"/>
    </source>
</evidence>
<evidence type="ECO:0000256" key="7">
    <source>
        <dbReference type="ARBA" id="ARBA00023033"/>
    </source>
</evidence>
<protein>
    <submittedName>
        <fullName evidence="8">Trichodiene oxygenase</fullName>
    </submittedName>
</protein>
<gene>
    <name evidence="8" type="ORF">PENSUB_2914</name>
</gene>
<evidence type="ECO:0000256" key="5">
    <source>
        <dbReference type="ARBA" id="ARBA00023002"/>
    </source>
</evidence>
<dbReference type="AlphaFoldDB" id="A0A1Q5UGL3"/>
<dbReference type="GO" id="GO:0004497">
    <property type="term" value="F:monooxygenase activity"/>
    <property type="evidence" value="ECO:0007669"/>
    <property type="project" value="UniProtKB-KW"/>
</dbReference>
<evidence type="ECO:0000256" key="3">
    <source>
        <dbReference type="ARBA" id="ARBA00022617"/>
    </source>
</evidence>
<comment type="similarity">
    <text evidence="2">Belongs to the cytochrome P450 family.</text>
</comment>
<sequence length="314" mass="35480">MDIGFLIEEKTRKLMQRLEEFYENQQVVQLDSAFVALTSDIITSYCYGESGDFLDDSSFRSDIRDSVIDATSICHFVRFFPFVISMITAVPTSVMRIIMPGKAGLLDFQQSIAEKASQTLKGSRSSIAGHETIYDKLVQPSIPAEERSIQRIQDESSLVLAAGTETTSRIITIAMFYLSTNKPMLDTLRAELKRVLPTPTSSTTWVQLEKLPYLVCPFVCHSFCLKISKKLLQTGVIRESLRLGHGITCRLPRVAPDEVLNELYTVIAYIARRFSFEMYNTTLEDVTVTRDMMVGYTSRGDLQVYAKVTNLIQE</sequence>
<comment type="caution">
    <text evidence="8">The sequence shown here is derived from an EMBL/GenBank/DDBJ whole genome shotgun (WGS) entry which is preliminary data.</text>
</comment>
<evidence type="ECO:0000256" key="4">
    <source>
        <dbReference type="ARBA" id="ARBA00022723"/>
    </source>
</evidence>
<comment type="cofactor">
    <cofactor evidence="1">
        <name>heme</name>
        <dbReference type="ChEBI" id="CHEBI:30413"/>
    </cofactor>
</comment>
<evidence type="ECO:0000256" key="6">
    <source>
        <dbReference type="ARBA" id="ARBA00023004"/>
    </source>
</evidence>
<accession>A0A1Q5UGL3</accession>
<evidence type="ECO:0000313" key="9">
    <source>
        <dbReference type="Proteomes" id="UP000186955"/>
    </source>
</evidence>
<organism evidence="8 9">
    <name type="scientific">Penicillium subrubescens</name>
    <dbReference type="NCBI Taxonomy" id="1316194"/>
    <lineage>
        <taxon>Eukaryota</taxon>
        <taxon>Fungi</taxon>
        <taxon>Dikarya</taxon>
        <taxon>Ascomycota</taxon>
        <taxon>Pezizomycotina</taxon>
        <taxon>Eurotiomycetes</taxon>
        <taxon>Eurotiomycetidae</taxon>
        <taxon>Eurotiales</taxon>
        <taxon>Aspergillaceae</taxon>
        <taxon>Penicillium</taxon>
    </lineage>
</organism>
<keyword evidence="7" id="KW-0503">Monooxygenase</keyword>
<reference evidence="8 9" key="1">
    <citation type="submission" date="2016-10" db="EMBL/GenBank/DDBJ databases">
        <title>Genome sequence of the ascomycete fungus Penicillium subrubescens.</title>
        <authorList>
            <person name="De Vries R.P."/>
            <person name="Peng M."/>
            <person name="Dilokpimol A."/>
            <person name="Hilden K."/>
            <person name="Makela M.R."/>
            <person name="Grigoriev I."/>
            <person name="Riley R."/>
            <person name="Granchi Z."/>
        </authorList>
    </citation>
    <scope>NUCLEOTIDE SEQUENCE [LARGE SCALE GENOMIC DNA]</scope>
    <source>
        <strain evidence="8 9">CBS 132785</strain>
    </source>
</reference>
<dbReference type="EMBL" id="MNBE01000276">
    <property type="protein sequence ID" value="OKP11612.1"/>
    <property type="molecule type" value="Genomic_DNA"/>
</dbReference>
<keyword evidence="3" id="KW-0349">Heme</keyword>
<dbReference type="PANTHER" id="PTHR24305:SF157">
    <property type="entry name" value="N-ACETYLTRYPTOPHAN 6-HYDROXYLASE IVOC-RELATED"/>
    <property type="match status" value="1"/>
</dbReference>